<dbReference type="Proteomes" id="UP000827872">
    <property type="component" value="Linkage Group LG15"/>
</dbReference>
<name>A0ACB8EUY1_9SAUR</name>
<evidence type="ECO:0000313" key="1">
    <source>
        <dbReference type="EMBL" id="KAH7996611.1"/>
    </source>
</evidence>
<proteinExistence type="predicted"/>
<evidence type="ECO:0000313" key="2">
    <source>
        <dbReference type="Proteomes" id="UP000827872"/>
    </source>
</evidence>
<keyword evidence="2" id="KW-1185">Reference proteome</keyword>
<accession>A0ACB8EUY1</accession>
<gene>
    <name evidence="1" type="ORF">K3G42_008519</name>
</gene>
<organism evidence="1 2">
    <name type="scientific">Sphaerodactylus townsendi</name>
    <dbReference type="NCBI Taxonomy" id="933632"/>
    <lineage>
        <taxon>Eukaryota</taxon>
        <taxon>Metazoa</taxon>
        <taxon>Chordata</taxon>
        <taxon>Craniata</taxon>
        <taxon>Vertebrata</taxon>
        <taxon>Euteleostomi</taxon>
        <taxon>Lepidosauria</taxon>
        <taxon>Squamata</taxon>
        <taxon>Bifurcata</taxon>
        <taxon>Gekkota</taxon>
        <taxon>Sphaerodactylidae</taxon>
        <taxon>Sphaerodactylus</taxon>
    </lineage>
</organism>
<protein>
    <submittedName>
        <fullName evidence="1">Uncharacterized protein</fullName>
    </submittedName>
</protein>
<dbReference type="EMBL" id="CM037628">
    <property type="protein sequence ID" value="KAH7996611.1"/>
    <property type="molecule type" value="Genomic_DNA"/>
</dbReference>
<reference evidence="1" key="1">
    <citation type="submission" date="2021-08" db="EMBL/GenBank/DDBJ databases">
        <title>The first chromosome-level gecko genome reveals the dynamic sex chromosomes of Neotropical dwarf geckos (Sphaerodactylidae: Sphaerodactylus).</title>
        <authorList>
            <person name="Pinto B.J."/>
            <person name="Keating S.E."/>
            <person name="Gamble T."/>
        </authorList>
    </citation>
    <scope>NUCLEOTIDE SEQUENCE</scope>
    <source>
        <strain evidence="1">TG3544</strain>
    </source>
</reference>
<sequence length="418" mass="47279">MDADAAGQGTDKVRFSKSLSKGEKVSTAFRKEKIKEALDALGIPYDWGTVPNIAVMGSGGGLRATIALCGTLVELKNQNILDCIMYLTGVSGSTWCMSSICKTENWTERLKELEKHQRETLTESQWNFETAANALMKATNDENYSLTDFWSYFIVYQLLNEFDESTLPEQRRSSENGKNPYPIYAALNIKSYEENLPGTWFEFTPHEVGIPDLGAYIDTKYFGSVFENGQMIEEKEEKNISYLQDYLRSFQVRMAAYSGGEEVDNLSSERTLSLIDPGMDINIAYPLILRPERNVKLILSFDFSSGNPFETVEKAADHCAKHGIRFPKIDGIKPEDKKNPSGCYIFRGRDAPTVMHFPLFNKENCLDKIEEYRIQFVTLKMKYTNGEIEKLLAAAKKNVVNAQQKIWEEIGRAVAPSP</sequence>
<comment type="caution">
    <text evidence="1">The sequence shown here is derived from an EMBL/GenBank/DDBJ whole genome shotgun (WGS) entry which is preliminary data.</text>
</comment>